<dbReference type="OrthoDB" id="1937476at2759"/>
<proteinExistence type="predicted"/>
<evidence type="ECO:0000313" key="1">
    <source>
        <dbReference type="EMBL" id="RDY12405.1"/>
    </source>
</evidence>
<protein>
    <submittedName>
        <fullName evidence="1">Uncharacterized protein</fullName>
    </submittedName>
</protein>
<evidence type="ECO:0000313" key="2">
    <source>
        <dbReference type="Proteomes" id="UP000257109"/>
    </source>
</evidence>
<feature type="non-terminal residue" evidence="1">
    <location>
        <position position="1"/>
    </location>
</feature>
<dbReference type="Proteomes" id="UP000257109">
    <property type="component" value="Unassembled WGS sequence"/>
</dbReference>
<keyword evidence="2" id="KW-1185">Reference proteome</keyword>
<reference evidence="1" key="1">
    <citation type="submission" date="2018-05" db="EMBL/GenBank/DDBJ databases">
        <title>Draft genome of Mucuna pruriens seed.</title>
        <authorList>
            <person name="Nnadi N.E."/>
            <person name="Vos R."/>
            <person name="Hasami M.H."/>
            <person name="Devisetty U.K."/>
            <person name="Aguiy J.C."/>
        </authorList>
    </citation>
    <scope>NUCLEOTIDE SEQUENCE [LARGE SCALE GENOMIC DNA]</scope>
    <source>
        <strain evidence="1">JCA_2017</strain>
    </source>
</reference>
<sequence length="108" mass="12331">MVQISLQLWAYNRKLLGLEESNRETDPRWIFRPIIVTTKYKLEKVLIDQGSSASKLGLPKIDLEECLDTLIRYAGKQIEIYRVISLETTFGVGPNAKTITGKFMVINT</sequence>
<accession>A0A371IBM6</accession>
<dbReference type="EMBL" id="QJKJ01000473">
    <property type="protein sequence ID" value="RDY12405.1"/>
    <property type="molecule type" value="Genomic_DNA"/>
</dbReference>
<organism evidence="1 2">
    <name type="scientific">Mucuna pruriens</name>
    <name type="common">Velvet bean</name>
    <name type="synonym">Dolichos pruriens</name>
    <dbReference type="NCBI Taxonomy" id="157652"/>
    <lineage>
        <taxon>Eukaryota</taxon>
        <taxon>Viridiplantae</taxon>
        <taxon>Streptophyta</taxon>
        <taxon>Embryophyta</taxon>
        <taxon>Tracheophyta</taxon>
        <taxon>Spermatophyta</taxon>
        <taxon>Magnoliopsida</taxon>
        <taxon>eudicotyledons</taxon>
        <taxon>Gunneridae</taxon>
        <taxon>Pentapetalae</taxon>
        <taxon>rosids</taxon>
        <taxon>fabids</taxon>
        <taxon>Fabales</taxon>
        <taxon>Fabaceae</taxon>
        <taxon>Papilionoideae</taxon>
        <taxon>50 kb inversion clade</taxon>
        <taxon>NPAAA clade</taxon>
        <taxon>indigoferoid/millettioid clade</taxon>
        <taxon>Phaseoleae</taxon>
        <taxon>Mucuna</taxon>
    </lineage>
</organism>
<dbReference type="AlphaFoldDB" id="A0A371IBM6"/>
<name>A0A371IBM6_MUCPR</name>
<comment type="caution">
    <text evidence="1">The sequence shown here is derived from an EMBL/GenBank/DDBJ whole genome shotgun (WGS) entry which is preliminary data.</text>
</comment>
<gene>
    <name evidence="1" type="ORF">CR513_02811</name>
</gene>